<evidence type="ECO:0000313" key="1">
    <source>
        <dbReference type="EMBL" id="SDB07513.1"/>
    </source>
</evidence>
<gene>
    <name evidence="1" type="ORF">SAMN02910293_00377</name>
</gene>
<evidence type="ECO:0000313" key="2">
    <source>
        <dbReference type="Proteomes" id="UP000182508"/>
    </source>
</evidence>
<dbReference type="Gene3D" id="3.30.70.1260">
    <property type="entry name" value="bacterial protein sp0830 like"/>
    <property type="match status" value="1"/>
</dbReference>
<dbReference type="SUPFAM" id="SSF160379">
    <property type="entry name" value="SP0830-like"/>
    <property type="match status" value="1"/>
</dbReference>
<dbReference type="Proteomes" id="UP000182508">
    <property type="component" value="Unassembled WGS sequence"/>
</dbReference>
<accession>A0A1G6AHA9</accession>
<dbReference type="Pfam" id="PF08002">
    <property type="entry name" value="DUF1697"/>
    <property type="match status" value="1"/>
</dbReference>
<dbReference type="eggNOG" id="COG3797">
    <property type="taxonomic scope" value="Bacteria"/>
</dbReference>
<dbReference type="PANTHER" id="PTHR36439:SF1">
    <property type="entry name" value="DUF1697 DOMAIN-CONTAINING PROTEIN"/>
    <property type="match status" value="1"/>
</dbReference>
<keyword evidence="2" id="KW-1185">Reference proteome</keyword>
<dbReference type="InterPro" id="IPR012545">
    <property type="entry name" value="DUF1697"/>
</dbReference>
<sequence length="175" mass="19995">MKKYLAFLRGINISGKNKISMAQLKTELEAAGFQEVSIYLNSGNIVFTSNLDDPRPMLEKLIVESFCLQVPVYVILMDDLKSILSNAPEWWDSGDKDKYDNLIFILSGDSPQEICDLVGQPSQNLEKIEVFENVIFWTFDRKAYRKCHWWKKTASPGIAEKLTIRTANTVKRVLG</sequence>
<dbReference type="PIRSF" id="PIRSF008502">
    <property type="entry name" value="UCP008502"/>
    <property type="match status" value="1"/>
</dbReference>
<name>A0A1G6AHA9_9STRE</name>
<protein>
    <submittedName>
        <fullName evidence="1">Uncharacterized conserved protein, DUF1697 family</fullName>
    </submittedName>
</protein>
<dbReference type="PANTHER" id="PTHR36439">
    <property type="entry name" value="BLL4334 PROTEIN"/>
    <property type="match status" value="1"/>
</dbReference>
<reference evidence="1 2" key="1">
    <citation type="submission" date="2016-10" db="EMBL/GenBank/DDBJ databases">
        <authorList>
            <person name="de Groot N.N."/>
        </authorList>
    </citation>
    <scope>NUCLEOTIDE SEQUENCE [LARGE SCALE GENOMIC DNA]</scope>
    <source>
        <strain evidence="1 2">A-4</strain>
    </source>
</reference>
<organism evidence="1 2">
    <name type="scientific">Streptococcus henryi</name>
    <dbReference type="NCBI Taxonomy" id="439219"/>
    <lineage>
        <taxon>Bacteria</taxon>
        <taxon>Bacillati</taxon>
        <taxon>Bacillota</taxon>
        <taxon>Bacilli</taxon>
        <taxon>Lactobacillales</taxon>
        <taxon>Streptococcaceae</taxon>
        <taxon>Streptococcus</taxon>
    </lineage>
</organism>
<dbReference type="STRING" id="439219.SAMN02910293_00377"/>
<dbReference type="EMBL" id="FMXP01000004">
    <property type="protein sequence ID" value="SDB07513.1"/>
    <property type="molecule type" value="Genomic_DNA"/>
</dbReference>
<proteinExistence type="predicted"/>
<dbReference type="AlphaFoldDB" id="A0A1G6AHA9"/>
<dbReference type="RefSeq" id="WP_074485114.1">
    <property type="nucleotide sequence ID" value="NZ_FMXP01000004.1"/>
</dbReference>
<dbReference type="Gene3D" id="3.30.70.1280">
    <property type="entry name" value="SP0830-like domains"/>
    <property type="match status" value="1"/>
</dbReference>